<keyword evidence="1" id="KW-0233">DNA recombination</keyword>
<dbReference type="InterPro" id="IPR002104">
    <property type="entry name" value="Integrase_catalytic"/>
</dbReference>
<protein>
    <submittedName>
        <fullName evidence="5">Uncharacterized protein LOC111115711 isoform X1</fullName>
    </submittedName>
</protein>
<dbReference type="RefSeq" id="XP_022310250.1">
    <property type="nucleotide sequence ID" value="XM_022454542.1"/>
</dbReference>
<evidence type="ECO:0000313" key="4">
    <source>
        <dbReference type="Proteomes" id="UP000694844"/>
    </source>
</evidence>
<dbReference type="Pfam" id="PF25561">
    <property type="entry name" value="QRICH1"/>
    <property type="match status" value="1"/>
</dbReference>
<sequence>MASSRFAVLEEEDLDLLLDMRDSVNTKRVINASVEVFKAYMEEKEMSFDECMSFPSQEMNCLLRKFYAETKRVNGEVYAKKSMISLRYGLQKHFLKTRKEDIINDESYKTSNEMFKAVLVKLKKDGVGESKQKEAIAPEDLSKLYDTVFSTETPTGLQKKTIFEYLYYFCNRGRENIRELQKEDFSVSMDSTGREYVTVRERQTKNHRGDDLQDNSNKQGRMYDRPGDPNCPVASFKKYLGKLHPNNPNFWQRPKKKFNESDETWYDNSPVGKNALYSFMSNLSSEANLSKRYTNHCIRATSISTLDHQGIEARHIMSVSGHKNETSIKSYSSRLSDQKKREMSDILGTNINFSKTVSTVPLSSNLPTTSEYHPSHDSLENDVVKDLLENDFLLDQVDSVPFDHLISSNTNMTNTLSSNNNNQFKFANCNVTFNFTK</sequence>
<dbReference type="GO" id="GO:0006310">
    <property type="term" value="P:DNA recombination"/>
    <property type="evidence" value="ECO:0007669"/>
    <property type="project" value="UniProtKB-KW"/>
</dbReference>
<feature type="region of interest" description="Disordered" evidence="2">
    <location>
        <begin position="199"/>
        <end position="229"/>
    </location>
</feature>
<evidence type="ECO:0000259" key="3">
    <source>
        <dbReference type="PROSITE" id="PS51898"/>
    </source>
</evidence>
<evidence type="ECO:0000256" key="2">
    <source>
        <dbReference type="SAM" id="MobiDB-lite"/>
    </source>
</evidence>
<dbReference type="SUPFAM" id="SSF56349">
    <property type="entry name" value="DNA breaking-rejoining enzymes"/>
    <property type="match status" value="1"/>
</dbReference>
<dbReference type="Gene3D" id="1.10.443.10">
    <property type="entry name" value="Intergrase catalytic core"/>
    <property type="match status" value="1"/>
</dbReference>
<dbReference type="GeneID" id="111115711"/>
<organism evidence="4 5">
    <name type="scientific">Crassostrea virginica</name>
    <name type="common">Eastern oyster</name>
    <dbReference type="NCBI Taxonomy" id="6565"/>
    <lineage>
        <taxon>Eukaryota</taxon>
        <taxon>Metazoa</taxon>
        <taxon>Spiralia</taxon>
        <taxon>Lophotrochozoa</taxon>
        <taxon>Mollusca</taxon>
        <taxon>Bivalvia</taxon>
        <taxon>Autobranchia</taxon>
        <taxon>Pteriomorphia</taxon>
        <taxon>Ostreida</taxon>
        <taxon>Ostreoidea</taxon>
        <taxon>Ostreidae</taxon>
        <taxon>Crassostrea</taxon>
    </lineage>
</organism>
<evidence type="ECO:0000313" key="5">
    <source>
        <dbReference type="RefSeq" id="XP_022310250.1"/>
    </source>
</evidence>
<dbReference type="AlphaFoldDB" id="A0A8B8C3T7"/>
<feature type="compositionally biased region" description="Basic and acidic residues" evidence="2">
    <location>
        <begin position="199"/>
        <end position="211"/>
    </location>
</feature>
<dbReference type="InterPro" id="IPR013762">
    <property type="entry name" value="Integrase-like_cat_sf"/>
</dbReference>
<accession>A0A8B8C3T7</accession>
<dbReference type="GO" id="GO:0015074">
    <property type="term" value="P:DNA integration"/>
    <property type="evidence" value="ECO:0007669"/>
    <property type="project" value="InterPro"/>
</dbReference>
<dbReference type="GO" id="GO:0003677">
    <property type="term" value="F:DNA binding"/>
    <property type="evidence" value="ECO:0007669"/>
    <property type="project" value="InterPro"/>
</dbReference>
<keyword evidence="4" id="KW-1185">Reference proteome</keyword>
<dbReference type="PANTHER" id="PTHR21446:SF12">
    <property type="entry name" value="POTASSIUM CHANNEL TETRAMERIZATION DOMAIN CONTAINING 1"/>
    <property type="match status" value="1"/>
</dbReference>
<name>A0A8B8C3T7_CRAVI</name>
<reference evidence="5" key="1">
    <citation type="submission" date="2025-08" db="UniProtKB">
        <authorList>
            <consortium name="RefSeq"/>
        </authorList>
    </citation>
    <scope>IDENTIFICATION</scope>
    <source>
        <tissue evidence="5">Whole sample</tissue>
    </source>
</reference>
<dbReference type="OrthoDB" id="10067014at2759"/>
<dbReference type="InterPro" id="IPR057926">
    <property type="entry name" value="QRICH1_dom"/>
</dbReference>
<dbReference type="InterPro" id="IPR052787">
    <property type="entry name" value="MAVS"/>
</dbReference>
<proteinExistence type="predicted"/>
<dbReference type="PROSITE" id="PS51898">
    <property type="entry name" value="TYR_RECOMBINASE"/>
    <property type="match status" value="1"/>
</dbReference>
<dbReference type="InterPro" id="IPR011010">
    <property type="entry name" value="DNA_brk_join_enz"/>
</dbReference>
<evidence type="ECO:0000256" key="1">
    <source>
        <dbReference type="ARBA" id="ARBA00023172"/>
    </source>
</evidence>
<dbReference type="Proteomes" id="UP000694844">
    <property type="component" value="Chromosome 9"/>
</dbReference>
<dbReference type="PANTHER" id="PTHR21446">
    <property type="entry name" value="DUF3504 DOMAIN-CONTAINING PROTEIN"/>
    <property type="match status" value="1"/>
</dbReference>
<dbReference type="KEGG" id="cvn:111115711"/>
<feature type="domain" description="Tyr recombinase" evidence="3">
    <location>
        <begin position="131"/>
        <end position="345"/>
    </location>
</feature>
<gene>
    <name evidence="5" type="primary">LOC111115711</name>
</gene>